<protein>
    <recommendedName>
        <fullName evidence="3">Beta-lactamase-related domain-containing protein</fullName>
    </recommendedName>
</protein>
<dbReference type="InterPro" id="IPR001466">
    <property type="entry name" value="Beta-lactam-related"/>
</dbReference>
<proteinExistence type="predicted"/>
<organism evidence="4 5">
    <name type="scientific">Actinophytocola xinjiangensis</name>
    <dbReference type="NCBI Taxonomy" id="485602"/>
    <lineage>
        <taxon>Bacteria</taxon>
        <taxon>Bacillati</taxon>
        <taxon>Actinomycetota</taxon>
        <taxon>Actinomycetes</taxon>
        <taxon>Pseudonocardiales</taxon>
        <taxon>Pseudonocardiaceae</taxon>
    </lineage>
</organism>
<dbReference type="PANTHER" id="PTHR43283">
    <property type="entry name" value="BETA-LACTAMASE-RELATED"/>
    <property type="match status" value="1"/>
</dbReference>
<gene>
    <name evidence="4" type="ORF">BLA60_04445</name>
</gene>
<keyword evidence="2" id="KW-0732">Signal</keyword>
<dbReference type="RefSeq" id="WP_075131328.1">
    <property type="nucleotide sequence ID" value="NZ_MSIF01000001.1"/>
</dbReference>
<keyword evidence="5" id="KW-1185">Reference proteome</keyword>
<evidence type="ECO:0000313" key="4">
    <source>
        <dbReference type="EMBL" id="OLF14380.1"/>
    </source>
</evidence>
<name>A0A7Z1B172_9PSEU</name>
<dbReference type="EMBL" id="MSIF01000001">
    <property type="protein sequence ID" value="OLF14380.1"/>
    <property type="molecule type" value="Genomic_DNA"/>
</dbReference>
<feature type="chain" id="PRO_5038625451" description="Beta-lactamase-related domain-containing protein" evidence="2">
    <location>
        <begin position="23"/>
        <end position="394"/>
    </location>
</feature>
<dbReference type="PROSITE" id="PS51318">
    <property type="entry name" value="TAT"/>
    <property type="match status" value="1"/>
</dbReference>
<dbReference type="AlphaFoldDB" id="A0A7Z1B172"/>
<feature type="domain" description="Beta-lactamase-related" evidence="3">
    <location>
        <begin position="45"/>
        <end position="384"/>
    </location>
</feature>
<accession>A0A7Z1B172</accession>
<comment type="caution">
    <text evidence="4">The sequence shown here is derived from an EMBL/GenBank/DDBJ whole genome shotgun (WGS) entry which is preliminary data.</text>
</comment>
<feature type="region of interest" description="Disordered" evidence="1">
    <location>
        <begin position="302"/>
        <end position="323"/>
    </location>
</feature>
<dbReference type="Proteomes" id="UP000185696">
    <property type="component" value="Unassembled WGS sequence"/>
</dbReference>
<dbReference type="InterPro" id="IPR050789">
    <property type="entry name" value="Diverse_Enzym_Activities"/>
</dbReference>
<evidence type="ECO:0000256" key="1">
    <source>
        <dbReference type="SAM" id="MobiDB-lite"/>
    </source>
</evidence>
<dbReference type="InterPro" id="IPR012338">
    <property type="entry name" value="Beta-lactam/transpept-like"/>
</dbReference>
<evidence type="ECO:0000313" key="5">
    <source>
        <dbReference type="Proteomes" id="UP000185696"/>
    </source>
</evidence>
<dbReference type="Pfam" id="PF00144">
    <property type="entry name" value="Beta-lactamase"/>
    <property type="match status" value="1"/>
</dbReference>
<dbReference type="OrthoDB" id="3863176at2"/>
<evidence type="ECO:0000259" key="3">
    <source>
        <dbReference type="Pfam" id="PF00144"/>
    </source>
</evidence>
<reference evidence="4 5" key="1">
    <citation type="submission" date="2016-12" db="EMBL/GenBank/DDBJ databases">
        <title>The draft genome sequence of Actinophytocola xinjiangensis.</title>
        <authorList>
            <person name="Wang W."/>
            <person name="Yuan L."/>
        </authorList>
    </citation>
    <scope>NUCLEOTIDE SEQUENCE [LARGE SCALE GENOMIC DNA]</scope>
    <source>
        <strain evidence="4 5">CGMCC 4.4663</strain>
    </source>
</reference>
<feature type="compositionally biased region" description="Pro residues" evidence="1">
    <location>
        <begin position="307"/>
        <end position="322"/>
    </location>
</feature>
<feature type="signal peptide" evidence="2">
    <location>
        <begin position="1"/>
        <end position="22"/>
    </location>
</feature>
<evidence type="ECO:0000256" key="2">
    <source>
        <dbReference type="SAM" id="SignalP"/>
    </source>
</evidence>
<dbReference type="InterPro" id="IPR006311">
    <property type="entry name" value="TAT_signal"/>
</dbReference>
<dbReference type="SUPFAM" id="SSF56601">
    <property type="entry name" value="beta-lactamase/transpeptidase-like"/>
    <property type="match status" value="1"/>
</dbReference>
<dbReference type="Gene3D" id="3.40.710.10">
    <property type="entry name" value="DD-peptidase/beta-lactamase superfamily"/>
    <property type="match status" value="1"/>
</dbReference>
<sequence length="394" mass="41571">MATPSRRSVLGLLGVAPVAALAAGPALATQGSGRLPGTLRPGGELDRLVADRAARDQFSGSLLLTNRGRTVLARSYGMADLGRDVKNGPGTAFALASVTKLFTATAVAQLVRQGKVSHNGTLGTYVDGVPDALRDITVHHLLTHTSGLGDYHGMPGFREESATWTSAAQVMSGITGYVLRSTPMFAPGAGWAYSNSGYHLLGEIVARASGTPYHDYVREHVFAAAGMTGADFVTKPRWLTDRNVAHPYRRDEQGRWTDTVAEFGFVGTPAGEAFATAADLDRFARLLYRERLVDGPATHLMLSGKVPPGPPPGGGNPPPPSGRPAWTVFQCYGPQGTLLGGQWSYGHTGGNPAGIATAVEFFPDSDWVLVVLTNHADTPMREIVETARGLITGT</sequence>